<dbReference type="EMBL" id="JACZZA010000008">
    <property type="protein sequence ID" value="MBE1161414.1"/>
    <property type="molecule type" value="Genomic_DNA"/>
</dbReference>
<organism evidence="8 9">
    <name type="scientific">Dyella acidiphila</name>
    <dbReference type="NCBI Taxonomy" id="2775866"/>
    <lineage>
        <taxon>Bacteria</taxon>
        <taxon>Pseudomonadati</taxon>
        <taxon>Pseudomonadota</taxon>
        <taxon>Gammaproteobacteria</taxon>
        <taxon>Lysobacterales</taxon>
        <taxon>Rhodanobacteraceae</taxon>
        <taxon>Dyella</taxon>
    </lineage>
</organism>
<feature type="transmembrane region" description="Helical" evidence="7">
    <location>
        <begin position="187"/>
        <end position="210"/>
    </location>
</feature>
<feature type="transmembrane region" description="Helical" evidence="7">
    <location>
        <begin position="85"/>
        <end position="109"/>
    </location>
</feature>
<feature type="transmembrane region" description="Helical" evidence="7">
    <location>
        <begin position="20"/>
        <end position="38"/>
    </location>
</feature>
<proteinExistence type="inferred from homology"/>
<evidence type="ECO:0000313" key="8">
    <source>
        <dbReference type="EMBL" id="MBE1161414.1"/>
    </source>
</evidence>
<feature type="transmembrane region" description="Helical" evidence="7">
    <location>
        <begin position="142"/>
        <end position="167"/>
    </location>
</feature>
<keyword evidence="5 7" id="KW-1133">Transmembrane helix</keyword>
<comment type="caution">
    <text evidence="8">The sequence shown here is derived from an EMBL/GenBank/DDBJ whole genome shotgun (WGS) entry which is preliminary data.</text>
</comment>
<evidence type="ECO:0000256" key="6">
    <source>
        <dbReference type="ARBA" id="ARBA00023136"/>
    </source>
</evidence>
<evidence type="ECO:0000256" key="5">
    <source>
        <dbReference type="ARBA" id="ARBA00022989"/>
    </source>
</evidence>
<evidence type="ECO:0000256" key="7">
    <source>
        <dbReference type="RuleBase" id="RU362072"/>
    </source>
</evidence>
<evidence type="ECO:0000256" key="4">
    <source>
        <dbReference type="ARBA" id="ARBA00022692"/>
    </source>
</evidence>
<dbReference type="PANTHER" id="PTHR30065">
    <property type="entry name" value="FLAGELLAR BIOSYNTHETIC PROTEIN FLIR"/>
    <property type="match status" value="1"/>
</dbReference>
<evidence type="ECO:0000256" key="2">
    <source>
        <dbReference type="ARBA" id="ARBA00009772"/>
    </source>
</evidence>
<comment type="similarity">
    <text evidence="2 7">Belongs to the FliR/MopE/SpaR family.</text>
</comment>
<dbReference type="Proteomes" id="UP000651010">
    <property type="component" value="Unassembled WGS sequence"/>
</dbReference>
<sequence length="267" mass="28839">MPAPMAPLSIEYLGNQLNGVALTLPRIVAAFLVLPLMTSDTVPALVRNSFYVSLAILVYPLAAAASPSTTIMAGASWTLVLGKEIFVGLLIGFCFGTVFWALGAAGSVMDTKAGASMAMEMDPVAGEQSTITSVFLMQVATWLFMVSGAFMVFLDLLMSSYVIWPVASMLPPLKPGGMEFFVGQFNYLMTAVLVFSAPALVVMSLVDIALGLVNRYAQQLNVFALAMPIKSWLSSWVLLLALGAMIEMVMRKLYENRDLLSELKRIL</sequence>
<evidence type="ECO:0000313" key="9">
    <source>
        <dbReference type="Proteomes" id="UP000651010"/>
    </source>
</evidence>
<keyword evidence="6 7" id="KW-0472">Membrane</keyword>
<feature type="transmembrane region" description="Helical" evidence="7">
    <location>
        <begin position="222"/>
        <end position="246"/>
    </location>
</feature>
<protein>
    <submittedName>
        <fullName evidence="8">Type III secretion system export apparatus subunit SctT</fullName>
    </submittedName>
</protein>
<keyword evidence="4 7" id="KW-0812">Transmembrane</keyword>
<keyword evidence="3 7" id="KW-1003">Cell membrane</keyword>
<keyword evidence="9" id="KW-1185">Reference proteome</keyword>
<dbReference type="InterPro" id="IPR002010">
    <property type="entry name" value="T3SS_IM_R"/>
</dbReference>
<dbReference type="PANTHER" id="PTHR30065:SF1">
    <property type="entry name" value="SURFACE PRESENTATION OF ANTIGENS PROTEIN SPAR"/>
    <property type="match status" value="1"/>
</dbReference>
<dbReference type="NCBIfam" id="TIGR01401">
    <property type="entry name" value="fliR_like_III"/>
    <property type="match status" value="1"/>
</dbReference>
<reference evidence="8 9" key="1">
    <citation type="submission" date="2020-09" db="EMBL/GenBank/DDBJ databases">
        <title>Dyella sp. 7MK23 isolated from forest soil.</title>
        <authorList>
            <person name="Fu J."/>
        </authorList>
    </citation>
    <scope>NUCLEOTIDE SEQUENCE [LARGE SCALE GENOMIC DNA]</scope>
    <source>
        <strain evidence="8 9">7MK23</strain>
    </source>
</reference>
<gene>
    <name evidence="8" type="primary">sctT</name>
    <name evidence="8" type="ORF">IGX34_13600</name>
</gene>
<evidence type="ECO:0000256" key="3">
    <source>
        <dbReference type="ARBA" id="ARBA00022475"/>
    </source>
</evidence>
<comment type="subcellular location">
    <subcellularLocation>
        <location evidence="1 7">Cell membrane</location>
        <topology evidence="1 7">Multi-pass membrane protein</topology>
    </subcellularLocation>
</comment>
<name>A0ABR9GBI7_9GAMM</name>
<evidence type="ECO:0000256" key="1">
    <source>
        <dbReference type="ARBA" id="ARBA00004651"/>
    </source>
</evidence>
<accession>A0ABR9GBI7</accession>
<dbReference type="PRINTS" id="PR00953">
    <property type="entry name" value="TYPE3IMRPROT"/>
</dbReference>
<dbReference type="InterPro" id="IPR006304">
    <property type="entry name" value="T3SS_SpaR/YscT"/>
</dbReference>
<dbReference type="Pfam" id="PF01311">
    <property type="entry name" value="Bac_export_1"/>
    <property type="match status" value="1"/>
</dbReference>
<feature type="transmembrane region" description="Helical" evidence="7">
    <location>
        <begin position="50"/>
        <end position="73"/>
    </location>
</feature>
<dbReference type="RefSeq" id="WP_192556269.1">
    <property type="nucleotide sequence ID" value="NZ_JACZZA010000008.1"/>
</dbReference>